<dbReference type="PANTHER" id="PTHR42798:SF7">
    <property type="entry name" value="ALPHA-D-RIBOSE 1-METHYLPHOSPHONATE 5-TRIPHOSPHATE SYNTHASE SUBUNIT PHNL"/>
    <property type="match status" value="1"/>
</dbReference>
<evidence type="ECO:0000313" key="9">
    <source>
        <dbReference type="EMBL" id="RKD33497.1"/>
    </source>
</evidence>
<dbReference type="GO" id="GO:0005524">
    <property type="term" value="F:ATP binding"/>
    <property type="evidence" value="ECO:0007669"/>
    <property type="project" value="UniProtKB-KW"/>
</dbReference>
<keyword evidence="2" id="KW-0813">Transport</keyword>
<dbReference type="Gene3D" id="3.40.50.300">
    <property type="entry name" value="P-loop containing nucleotide triphosphate hydrolases"/>
    <property type="match status" value="1"/>
</dbReference>
<dbReference type="InterPro" id="IPR003439">
    <property type="entry name" value="ABC_transporter-like_ATP-bd"/>
</dbReference>
<dbReference type="SMART" id="SM00382">
    <property type="entry name" value="AAA"/>
    <property type="match status" value="1"/>
</dbReference>
<evidence type="ECO:0000256" key="6">
    <source>
        <dbReference type="ARBA" id="ARBA00022967"/>
    </source>
</evidence>
<keyword evidence="9" id="KW-0449">Lipoprotein</keyword>
<evidence type="ECO:0000256" key="4">
    <source>
        <dbReference type="ARBA" id="ARBA00022741"/>
    </source>
</evidence>
<keyword evidence="3" id="KW-1003">Cell membrane</keyword>
<evidence type="ECO:0000256" key="3">
    <source>
        <dbReference type="ARBA" id="ARBA00022475"/>
    </source>
</evidence>
<gene>
    <name evidence="9" type="primary">lolD</name>
    <name evidence="9" type="ORF">BET03_08915</name>
</gene>
<proteinExistence type="inferred from homology"/>
<dbReference type="GO" id="GO:0089705">
    <property type="term" value="P:protein localization to outer membrane"/>
    <property type="evidence" value="ECO:0007669"/>
    <property type="project" value="UniProtKB-ARBA"/>
</dbReference>
<comment type="caution">
    <text evidence="9">The sequence shown here is derived from an EMBL/GenBank/DDBJ whole genome shotgun (WGS) entry which is preliminary data.</text>
</comment>
<evidence type="ECO:0000259" key="8">
    <source>
        <dbReference type="PROSITE" id="PS50893"/>
    </source>
</evidence>
<keyword evidence="6" id="KW-1278">Translocase</keyword>
<dbReference type="InterPro" id="IPR017911">
    <property type="entry name" value="MacB-like_ATP-bd"/>
</dbReference>
<dbReference type="PROSITE" id="PS00211">
    <property type="entry name" value="ABC_TRANSPORTER_1"/>
    <property type="match status" value="1"/>
</dbReference>
<dbReference type="InterPro" id="IPR003593">
    <property type="entry name" value="AAA+_ATPase"/>
</dbReference>
<evidence type="ECO:0000256" key="1">
    <source>
        <dbReference type="ARBA" id="ARBA00005417"/>
    </source>
</evidence>
<accession>A0A419T7D0</accession>
<keyword evidence="10" id="KW-1185">Reference proteome</keyword>
<keyword evidence="7" id="KW-0472">Membrane</keyword>
<evidence type="ECO:0000256" key="7">
    <source>
        <dbReference type="ARBA" id="ARBA00023136"/>
    </source>
</evidence>
<dbReference type="Proteomes" id="UP000284177">
    <property type="component" value="Unassembled WGS sequence"/>
</dbReference>
<dbReference type="SUPFAM" id="SSF52540">
    <property type="entry name" value="P-loop containing nucleoside triphosphate hydrolases"/>
    <property type="match status" value="1"/>
</dbReference>
<dbReference type="PROSITE" id="PS50893">
    <property type="entry name" value="ABC_TRANSPORTER_2"/>
    <property type="match status" value="1"/>
</dbReference>
<keyword evidence="5 9" id="KW-0067">ATP-binding</keyword>
<evidence type="ECO:0000313" key="10">
    <source>
        <dbReference type="Proteomes" id="UP000284177"/>
    </source>
</evidence>
<dbReference type="PANTHER" id="PTHR42798">
    <property type="entry name" value="LIPOPROTEIN-RELEASING SYSTEM ATP-BINDING PROTEIN LOLD"/>
    <property type="match status" value="1"/>
</dbReference>
<dbReference type="InterPro" id="IPR017871">
    <property type="entry name" value="ABC_transporter-like_CS"/>
</dbReference>
<dbReference type="FunFam" id="3.40.50.300:FF:000230">
    <property type="entry name" value="Lipoprotein-releasing system ATP-binding protein LolD"/>
    <property type="match status" value="1"/>
</dbReference>
<dbReference type="OrthoDB" id="9802264at2"/>
<evidence type="ECO:0000256" key="2">
    <source>
        <dbReference type="ARBA" id="ARBA00022448"/>
    </source>
</evidence>
<evidence type="ECO:0000256" key="5">
    <source>
        <dbReference type="ARBA" id="ARBA00022840"/>
    </source>
</evidence>
<feature type="domain" description="ABC transporter" evidence="8">
    <location>
        <begin position="5"/>
        <end position="245"/>
    </location>
</feature>
<comment type="similarity">
    <text evidence="1">Belongs to the ABC transporter superfamily.</text>
</comment>
<sequence length="251" mass="28344">MDNLLQLKNIKKVYGTKIKTEVLHGLNISFKKGEFVSIIGQSGSGKSTLLNIIGTLDKPTEGEILFKEKRLNHMNGKELSTFRNDNVGFIFQFHYLLPEVNVLENVLMPAWISKGRTPSKDVIKRAKRLIEIVGVKDRMYNKPNELSGGQRQRIAIARALINNPALVLADEPTGNLDSDSTDKVYELLRDINKEFKSTFIIVTHDMHIAAKADRVIEIKDGNVIRDVNNIGKNEIESFKDFTPTSCFLCEK</sequence>
<dbReference type="AlphaFoldDB" id="A0A419T7D0"/>
<reference evidence="9 10" key="1">
    <citation type="submission" date="2016-08" db="EMBL/GenBank/DDBJ databases">
        <title>Novel Firmicutes and Novel Genomes.</title>
        <authorList>
            <person name="Poppleton D.I."/>
            <person name="Gribaldo S."/>
        </authorList>
    </citation>
    <scope>NUCLEOTIDE SEQUENCE [LARGE SCALE GENOMIC DNA]</scope>
    <source>
        <strain evidence="9 10">CTT3</strain>
    </source>
</reference>
<dbReference type="RefSeq" id="WP_120167646.1">
    <property type="nucleotide sequence ID" value="NZ_MCIB01000005.1"/>
</dbReference>
<dbReference type="InterPro" id="IPR027417">
    <property type="entry name" value="P-loop_NTPase"/>
</dbReference>
<dbReference type="EMBL" id="MCIB01000005">
    <property type="protein sequence ID" value="RKD33497.1"/>
    <property type="molecule type" value="Genomic_DNA"/>
</dbReference>
<name>A0A419T7D0_9FIRM</name>
<protein>
    <submittedName>
        <fullName evidence="9">Lipoprotein ABC transporter ATP-binding protein</fullName>
    </submittedName>
</protein>
<dbReference type="CDD" id="cd03255">
    <property type="entry name" value="ABC_MJ0796_LolCDE_FtsE"/>
    <property type="match status" value="1"/>
</dbReference>
<organism evidence="9 10">
    <name type="scientific">Thermohalobacter berrensis</name>
    <dbReference type="NCBI Taxonomy" id="99594"/>
    <lineage>
        <taxon>Bacteria</taxon>
        <taxon>Bacillati</taxon>
        <taxon>Bacillota</taxon>
        <taxon>Tissierellia</taxon>
        <taxon>Tissierellales</taxon>
        <taxon>Thermohalobacteraceae</taxon>
        <taxon>Thermohalobacter</taxon>
    </lineage>
</organism>
<keyword evidence="4" id="KW-0547">Nucleotide-binding</keyword>
<dbReference type="GO" id="GO:0044874">
    <property type="term" value="P:lipoprotein localization to outer membrane"/>
    <property type="evidence" value="ECO:0007669"/>
    <property type="project" value="UniProtKB-ARBA"/>
</dbReference>
<dbReference type="GO" id="GO:0016887">
    <property type="term" value="F:ATP hydrolysis activity"/>
    <property type="evidence" value="ECO:0007669"/>
    <property type="project" value="InterPro"/>
</dbReference>
<dbReference type="Pfam" id="PF00005">
    <property type="entry name" value="ABC_tran"/>
    <property type="match status" value="1"/>
</dbReference>